<dbReference type="Pfam" id="PF13923">
    <property type="entry name" value="zf-C3HC4_2"/>
    <property type="match status" value="1"/>
</dbReference>
<evidence type="ECO:0000256" key="2">
    <source>
        <dbReference type="ARBA" id="ARBA00022771"/>
    </source>
</evidence>
<dbReference type="PANTHER" id="PTHR14134">
    <property type="entry name" value="E3 UBIQUITIN-PROTEIN LIGASE RAD18"/>
    <property type="match status" value="1"/>
</dbReference>
<dbReference type="GO" id="GO:0006513">
    <property type="term" value="P:protein monoubiquitination"/>
    <property type="evidence" value="ECO:0007669"/>
    <property type="project" value="InterPro"/>
</dbReference>
<dbReference type="InterPro" id="IPR017907">
    <property type="entry name" value="Znf_RING_CS"/>
</dbReference>
<dbReference type="EMBL" id="SNRW01003045">
    <property type="protein sequence ID" value="KAA6390951.1"/>
    <property type="molecule type" value="Genomic_DNA"/>
</dbReference>
<dbReference type="GO" id="GO:0005634">
    <property type="term" value="C:nucleus"/>
    <property type="evidence" value="ECO:0007669"/>
    <property type="project" value="TreeGrafter"/>
</dbReference>
<evidence type="ECO:0000313" key="6">
    <source>
        <dbReference type="EMBL" id="KAA6390951.1"/>
    </source>
</evidence>
<dbReference type="PROSITE" id="PS50089">
    <property type="entry name" value="ZF_RING_2"/>
    <property type="match status" value="1"/>
</dbReference>
<feature type="domain" description="RING-type" evidence="5">
    <location>
        <begin position="28"/>
        <end position="67"/>
    </location>
</feature>
<reference evidence="6 7" key="1">
    <citation type="submission" date="2019-03" db="EMBL/GenBank/DDBJ databases">
        <title>Single cell metagenomics reveals metabolic interactions within the superorganism composed of flagellate Streblomastix strix and complex community of Bacteroidetes bacteria on its surface.</title>
        <authorList>
            <person name="Treitli S.C."/>
            <person name="Kolisko M."/>
            <person name="Husnik F."/>
            <person name="Keeling P."/>
            <person name="Hampl V."/>
        </authorList>
    </citation>
    <scope>NUCLEOTIDE SEQUENCE [LARGE SCALE GENOMIC DNA]</scope>
    <source>
        <strain evidence="6">ST1C</strain>
    </source>
</reference>
<comment type="caution">
    <text evidence="6">The sequence shown here is derived from an EMBL/GenBank/DDBJ whole genome shotgun (WGS) entry which is preliminary data.</text>
</comment>
<keyword evidence="2 4" id="KW-0863">Zinc-finger</keyword>
<dbReference type="SMART" id="SM00184">
    <property type="entry name" value="RING"/>
    <property type="match status" value="1"/>
</dbReference>
<evidence type="ECO:0000256" key="4">
    <source>
        <dbReference type="PROSITE-ProRule" id="PRU00175"/>
    </source>
</evidence>
<dbReference type="AlphaFoldDB" id="A0A5J4W7Q9"/>
<keyword evidence="1" id="KW-0479">Metal-binding</keyword>
<dbReference type="GO" id="GO:0003697">
    <property type="term" value="F:single-stranded DNA binding"/>
    <property type="evidence" value="ECO:0007669"/>
    <property type="project" value="InterPro"/>
</dbReference>
<protein>
    <recommendedName>
        <fullName evidence="5">RING-type domain-containing protein</fullName>
    </recommendedName>
</protein>
<evidence type="ECO:0000256" key="3">
    <source>
        <dbReference type="ARBA" id="ARBA00022833"/>
    </source>
</evidence>
<feature type="non-terminal residue" evidence="6">
    <location>
        <position position="91"/>
    </location>
</feature>
<dbReference type="SUPFAM" id="SSF57850">
    <property type="entry name" value="RING/U-box"/>
    <property type="match status" value="1"/>
</dbReference>
<dbReference type="GO" id="GO:0006301">
    <property type="term" value="P:DNA damage tolerance"/>
    <property type="evidence" value="ECO:0007669"/>
    <property type="project" value="InterPro"/>
</dbReference>
<dbReference type="Gene3D" id="3.30.40.10">
    <property type="entry name" value="Zinc/RING finger domain, C3HC4 (zinc finger)"/>
    <property type="match status" value="1"/>
</dbReference>
<gene>
    <name evidence="6" type="ORF">EZS28_013523</name>
</gene>
<dbReference type="GO" id="GO:0061630">
    <property type="term" value="F:ubiquitin protein ligase activity"/>
    <property type="evidence" value="ECO:0007669"/>
    <property type="project" value="InterPro"/>
</dbReference>
<dbReference type="Proteomes" id="UP000324800">
    <property type="component" value="Unassembled WGS sequence"/>
</dbReference>
<sequence>MEHSVQEIDAPSDWQNESVQRLEESLRCSICGEFMRNASQAMPCGHCFCTICIRKSFSIRKGCPLCRREIDGPIQSVPGLDRVITLFQNAR</sequence>
<evidence type="ECO:0000313" key="7">
    <source>
        <dbReference type="Proteomes" id="UP000324800"/>
    </source>
</evidence>
<organism evidence="6 7">
    <name type="scientific">Streblomastix strix</name>
    <dbReference type="NCBI Taxonomy" id="222440"/>
    <lineage>
        <taxon>Eukaryota</taxon>
        <taxon>Metamonada</taxon>
        <taxon>Preaxostyla</taxon>
        <taxon>Oxymonadida</taxon>
        <taxon>Streblomastigidae</taxon>
        <taxon>Streblomastix</taxon>
    </lineage>
</organism>
<accession>A0A5J4W7Q9</accession>
<evidence type="ECO:0000259" key="5">
    <source>
        <dbReference type="PROSITE" id="PS50089"/>
    </source>
</evidence>
<dbReference type="InterPro" id="IPR001841">
    <property type="entry name" value="Znf_RING"/>
</dbReference>
<dbReference type="InterPro" id="IPR013083">
    <property type="entry name" value="Znf_RING/FYVE/PHD"/>
</dbReference>
<keyword evidence="3" id="KW-0862">Zinc</keyword>
<dbReference type="GO" id="GO:0097505">
    <property type="term" value="C:Rad6-Rad18 complex"/>
    <property type="evidence" value="ECO:0007669"/>
    <property type="project" value="TreeGrafter"/>
</dbReference>
<name>A0A5J4W7Q9_9EUKA</name>
<proteinExistence type="predicted"/>
<evidence type="ECO:0000256" key="1">
    <source>
        <dbReference type="ARBA" id="ARBA00022723"/>
    </source>
</evidence>
<dbReference type="InterPro" id="IPR039577">
    <property type="entry name" value="Rad18"/>
</dbReference>
<dbReference type="GO" id="GO:0008270">
    <property type="term" value="F:zinc ion binding"/>
    <property type="evidence" value="ECO:0007669"/>
    <property type="project" value="UniProtKB-KW"/>
</dbReference>
<dbReference type="PROSITE" id="PS00518">
    <property type="entry name" value="ZF_RING_1"/>
    <property type="match status" value="1"/>
</dbReference>
<dbReference type="PANTHER" id="PTHR14134:SF2">
    <property type="entry name" value="E3 UBIQUITIN-PROTEIN LIGASE RAD18"/>
    <property type="match status" value="1"/>
</dbReference>
<dbReference type="OrthoDB" id="9049620at2759"/>